<dbReference type="GO" id="GO:0016035">
    <property type="term" value="C:zeta DNA polymerase complex"/>
    <property type="evidence" value="ECO:0007669"/>
    <property type="project" value="TreeGrafter"/>
</dbReference>
<evidence type="ECO:0000313" key="3">
    <source>
        <dbReference type="Proteomes" id="UP000013827"/>
    </source>
</evidence>
<dbReference type="Gene3D" id="3.30.900.10">
    <property type="entry name" value="HORMA domain"/>
    <property type="match status" value="1"/>
</dbReference>
<proteinExistence type="predicted"/>
<dbReference type="SUPFAM" id="SSF56019">
    <property type="entry name" value="The spindle assembly checkpoint protein mad2"/>
    <property type="match status" value="1"/>
</dbReference>
<organism evidence="2 3">
    <name type="scientific">Emiliania huxleyi (strain CCMP1516)</name>
    <dbReference type="NCBI Taxonomy" id="280463"/>
    <lineage>
        <taxon>Eukaryota</taxon>
        <taxon>Haptista</taxon>
        <taxon>Haptophyta</taxon>
        <taxon>Prymnesiophyceae</taxon>
        <taxon>Isochrysidales</taxon>
        <taxon>Noelaerhabdaceae</taxon>
        <taxon>Emiliania</taxon>
    </lineage>
</organism>
<dbReference type="HOGENOM" id="CLU_050394_2_0_1"/>
<dbReference type="RefSeq" id="XP_005759359.1">
    <property type="nucleotide sequence ID" value="XM_005759302.1"/>
</dbReference>
<dbReference type="EnsemblProtists" id="EOD06930">
    <property type="protein sequence ID" value="EOD06930"/>
    <property type="gene ID" value="EMIHUDRAFT_218642"/>
</dbReference>
<reference evidence="2" key="2">
    <citation type="submission" date="2024-10" db="UniProtKB">
        <authorList>
            <consortium name="EnsemblProtists"/>
        </authorList>
    </citation>
    <scope>IDENTIFICATION</scope>
</reference>
<reference evidence="3" key="1">
    <citation type="journal article" date="2013" name="Nature">
        <title>Pan genome of the phytoplankton Emiliania underpins its global distribution.</title>
        <authorList>
            <person name="Read B.A."/>
            <person name="Kegel J."/>
            <person name="Klute M.J."/>
            <person name="Kuo A."/>
            <person name="Lefebvre S.C."/>
            <person name="Maumus F."/>
            <person name="Mayer C."/>
            <person name="Miller J."/>
            <person name="Monier A."/>
            <person name="Salamov A."/>
            <person name="Young J."/>
            <person name="Aguilar M."/>
            <person name="Claverie J.M."/>
            <person name="Frickenhaus S."/>
            <person name="Gonzalez K."/>
            <person name="Herman E.K."/>
            <person name="Lin Y.C."/>
            <person name="Napier J."/>
            <person name="Ogata H."/>
            <person name="Sarno A.F."/>
            <person name="Shmutz J."/>
            <person name="Schroeder D."/>
            <person name="de Vargas C."/>
            <person name="Verret F."/>
            <person name="von Dassow P."/>
            <person name="Valentin K."/>
            <person name="Van de Peer Y."/>
            <person name="Wheeler G."/>
            <person name="Dacks J.B."/>
            <person name="Delwiche C.F."/>
            <person name="Dyhrman S.T."/>
            <person name="Glockner G."/>
            <person name="John U."/>
            <person name="Richards T."/>
            <person name="Worden A.Z."/>
            <person name="Zhang X."/>
            <person name="Grigoriev I.V."/>
            <person name="Allen A.E."/>
            <person name="Bidle K."/>
            <person name="Borodovsky M."/>
            <person name="Bowler C."/>
            <person name="Brownlee C."/>
            <person name="Cock J.M."/>
            <person name="Elias M."/>
            <person name="Gladyshev V.N."/>
            <person name="Groth M."/>
            <person name="Guda C."/>
            <person name="Hadaegh A."/>
            <person name="Iglesias-Rodriguez M.D."/>
            <person name="Jenkins J."/>
            <person name="Jones B.M."/>
            <person name="Lawson T."/>
            <person name="Leese F."/>
            <person name="Lindquist E."/>
            <person name="Lobanov A."/>
            <person name="Lomsadze A."/>
            <person name="Malik S.B."/>
            <person name="Marsh M.E."/>
            <person name="Mackinder L."/>
            <person name="Mock T."/>
            <person name="Mueller-Roeber B."/>
            <person name="Pagarete A."/>
            <person name="Parker M."/>
            <person name="Probert I."/>
            <person name="Quesneville H."/>
            <person name="Raines C."/>
            <person name="Rensing S.A."/>
            <person name="Riano-Pachon D.M."/>
            <person name="Richier S."/>
            <person name="Rokitta S."/>
            <person name="Shiraiwa Y."/>
            <person name="Soanes D.M."/>
            <person name="van der Giezen M."/>
            <person name="Wahlund T.M."/>
            <person name="Williams B."/>
            <person name="Wilson W."/>
            <person name="Wolfe G."/>
            <person name="Wurch L.L."/>
        </authorList>
    </citation>
    <scope>NUCLEOTIDE SEQUENCE</scope>
</reference>
<evidence type="ECO:0000259" key="1">
    <source>
        <dbReference type="PROSITE" id="PS50815"/>
    </source>
</evidence>
<dbReference type="PANTHER" id="PTHR11842">
    <property type="entry name" value="MITOTIC SPINDLE ASSEMBLY CHECKPOINT PROTEIN MAD2"/>
    <property type="match status" value="1"/>
</dbReference>
<sequence>MASSAEVQQTLLDFVQVLIHQVLFARKVYPEETFEARRHLGVAGPDNFALRSRHPELCAYIDGAVRDLADLLRRGEAERLAILVLGAPLAQSSAAPSDVLVVPNVLETFVLELSGAPAAISGVHKLLEQLRGFLVRVCVCEQQLTPLAPEELSFSLEVHTVHAPSEELCQRWVSCSRSEAGTGPSRIVPLKSMVAEEAGFDMRLLVAQRQP</sequence>
<dbReference type="GeneID" id="17253046"/>
<dbReference type="InterPro" id="IPR036570">
    <property type="entry name" value="HORMA_dom_sf"/>
</dbReference>
<protein>
    <recommendedName>
        <fullName evidence="1">HORMA domain-containing protein</fullName>
    </recommendedName>
</protein>
<dbReference type="Proteomes" id="UP000013827">
    <property type="component" value="Unassembled WGS sequence"/>
</dbReference>
<dbReference type="InterPro" id="IPR003511">
    <property type="entry name" value="HORMA_dom"/>
</dbReference>
<keyword evidence="3" id="KW-1185">Reference proteome</keyword>
<dbReference type="InterPro" id="IPR045091">
    <property type="entry name" value="Mad2-like"/>
</dbReference>
<evidence type="ECO:0000313" key="2">
    <source>
        <dbReference type="EnsemblProtists" id="EOD06930"/>
    </source>
</evidence>
<feature type="domain" description="HORMA" evidence="1">
    <location>
        <begin position="5"/>
        <end position="206"/>
    </location>
</feature>
<dbReference type="AlphaFoldDB" id="A0A0D3I6P5"/>
<dbReference type="KEGG" id="ehx:EMIHUDRAFT_218642"/>
<dbReference type="eggNOG" id="KOG3186">
    <property type="taxonomic scope" value="Eukaryota"/>
</dbReference>
<accession>A0A0D3I6P5</accession>
<dbReference type="PANTHER" id="PTHR11842:SF10">
    <property type="entry name" value="MITOTIC SPINDLE ASSEMBLY CHECKPOINT PROTEIN MAD2B"/>
    <property type="match status" value="1"/>
</dbReference>
<name>A0A0D3I6P5_EMIH1</name>
<dbReference type="PROSITE" id="PS50815">
    <property type="entry name" value="HORMA"/>
    <property type="match status" value="1"/>
</dbReference>
<dbReference type="PaxDb" id="2903-EOD06930"/>
<dbReference type="STRING" id="2903.R1CX61"/>